<dbReference type="EMBL" id="CM010717">
    <property type="protein sequence ID" value="RZC55287.1"/>
    <property type="molecule type" value="Genomic_DNA"/>
</dbReference>
<dbReference type="Gramene" id="RZC55287">
    <property type="protein sequence ID" value="RZC55287"/>
    <property type="gene ID" value="C5167_014140"/>
</dbReference>
<evidence type="ECO:0000313" key="2">
    <source>
        <dbReference type="Proteomes" id="UP000316621"/>
    </source>
</evidence>
<feature type="non-terminal residue" evidence="1">
    <location>
        <position position="60"/>
    </location>
</feature>
<gene>
    <name evidence="1" type="ORF">C5167_014140</name>
</gene>
<keyword evidence="2" id="KW-1185">Reference proteome</keyword>
<protein>
    <submittedName>
        <fullName evidence="1">Uncharacterized protein</fullName>
    </submittedName>
</protein>
<dbReference type="Proteomes" id="UP000316621">
    <property type="component" value="Chromosome 3"/>
</dbReference>
<evidence type="ECO:0000313" key="1">
    <source>
        <dbReference type="EMBL" id="RZC55287.1"/>
    </source>
</evidence>
<name>A0A4Y7J396_PAPSO</name>
<sequence>MDSVLALVCHKEDCLTFCIGLQESFANLKTSICSSWCEFSPSSMEIFHMVDDQQKVIHSD</sequence>
<dbReference type="AlphaFoldDB" id="A0A4Y7J396"/>
<reference evidence="1 2" key="1">
    <citation type="journal article" date="2018" name="Science">
        <title>The opium poppy genome and morphinan production.</title>
        <authorList>
            <person name="Guo L."/>
            <person name="Winzer T."/>
            <person name="Yang X."/>
            <person name="Li Y."/>
            <person name="Ning Z."/>
            <person name="He Z."/>
            <person name="Teodor R."/>
            <person name="Lu Y."/>
            <person name="Bowser T.A."/>
            <person name="Graham I.A."/>
            <person name="Ye K."/>
        </authorList>
    </citation>
    <scope>NUCLEOTIDE SEQUENCE [LARGE SCALE GENOMIC DNA]</scope>
    <source>
        <strain evidence="2">cv. HN1</strain>
        <tissue evidence="1">Leaves</tissue>
    </source>
</reference>
<proteinExistence type="predicted"/>
<organism evidence="1 2">
    <name type="scientific">Papaver somniferum</name>
    <name type="common">Opium poppy</name>
    <dbReference type="NCBI Taxonomy" id="3469"/>
    <lineage>
        <taxon>Eukaryota</taxon>
        <taxon>Viridiplantae</taxon>
        <taxon>Streptophyta</taxon>
        <taxon>Embryophyta</taxon>
        <taxon>Tracheophyta</taxon>
        <taxon>Spermatophyta</taxon>
        <taxon>Magnoliopsida</taxon>
        <taxon>Ranunculales</taxon>
        <taxon>Papaveraceae</taxon>
        <taxon>Papaveroideae</taxon>
        <taxon>Papaver</taxon>
    </lineage>
</organism>
<accession>A0A4Y7J396</accession>